<gene>
    <name evidence="1" type="ORF">B0F87_102156</name>
</gene>
<organism evidence="1 2">
    <name type="scientific">Methylobacter tundripaludum</name>
    <dbReference type="NCBI Taxonomy" id="173365"/>
    <lineage>
        <taxon>Bacteria</taxon>
        <taxon>Pseudomonadati</taxon>
        <taxon>Pseudomonadota</taxon>
        <taxon>Gammaproteobacteria</taxon>
        <taxon>Methylococcales</taxon>
        <taxon>Methylococcaceae</taxon>
        <taxon>Methylobacter</taxon>
    </lineage>
</organism>
<name>A0A2S6HHW0_9GAMM</name>
<dbReference type="EMBL" id="PTIZ01000002">
    <property type="protein sequence ID" value="PPK77050.1"/>
    <property type="molecule type" value="Genomic_DNA"/>
</dbReference>
<accession>A0A2S6HHW0</accession>
<protein>
    <submittedName>
        <fullName evidence="1">Uncharacterized protein</fullName>
    </submittedName>
</protein>
<comment type="caution">
    <text evidence="1">The sequence shown here is derived from an EMBL/GenBank/DDBJ whole genome shotgun (WGS) entry which is preliminary data.</text>
</comment>
<dbReference type="AlphaFoldDB" id="A0A2S6HHW0"/>
<proteinExistence type="predicted"/>
<reference evidence="1 2" key="1">
    <citation type="submission" date="2018-02" db="EMBL/GenBank/DDBJ databases">
        <title>Subsurface microbial communities from deep shales in Ohio and West Virginia, USA.</title>
        <authorList>
            <person name="Wrighton K."/>
        </authorList>
    </citation>
    <scope>NUCLEOTIDE SEQUENCE [LARGE SCALE GENOMIC DNA]</scope>
    <source>
        <strain evidence="1 2">OWC-DMM</strain>
    </source>
</reference>
<sequence length="36" mass="4051">MDRPGYTNGLVFFCLENLLPCKVIQQMGQLSFQAGM</sequence>
<dbReference type="Proteomes" id="UP000240010">
    <property type="component" value="Unassembled WGS sequence"/>
</dbReference>
<evidence type="ECO:0000313" key="2">
    <source>
        <dbReference type="Proteomes" id="UP000240010"/>
    </source>
</evidence>
<evidence type="ECO:0000313" key="1">
    <source>
        <dbReference type="EMBL" id="PPK77050.1"/>
    </source>
</evidence>